<organism evidence="1 2">
    <name type="scientific">Haloquadratum walsbyi J07HQW2</name>
    <dbReference type="NCBI Taxonomy" id="1238425"/>
    <lineage>
        <taxon>Archaea</taxon>
        <taxon>Methanobacteriati</taxon>
        <taxon>Methanobacteriota</taxon>
        <taxon>Stenosarchaea group</taxon>
        <taxon>Halobacteria</taxon>
        <taxon>Halobacteriales</taxon>
        <taxon>Haloferacaceae</taxon>
        <taxon>Haloquadratum</taxon>
    </lineage>
</organism>
<accession>U1PS77</accession>
<reference evidence="1 2" key="1">
    <citation type="journal article" date="2013" name="PLoS ONE">
        <title>Assembly-driven community genomics of a hypersaline microbial ecosystem.</title>
        <authorList>
            <person name="Podell S."/>
            <person name="Ugalde J.A."/>
            <person name="Narasingarao P."/>
            <person name="Banfield J.F."/>
            <person name="Heidelberg K.B."/>
            <person name="Allen E.E."/>
        </authorList>
    </citation>
    <scope>NUCLEOTIDE SEQUENCE [LARGE SCALE GENOMIC DNA]</scope>
    <source>
        <strain evidence="2">J07HQW2</strain>
    </source>
</reference>
<name>U1PS77_9EURY</name>
<dbReference type="AlphaFoldDB" id="U1PS77"/>
<dbReference type="EMBL" id="KE356561">
    <property type="protein sequence ID" value="ERG95226.1"/>
    <property type="molecule type" value="Genomic_DNA"/>
</dbReference>
<evidence type="ECO:0000313" key="2">
    <source>
        <dbReference type="Proteomes" id="UP000030710"/>
    </source>
</evidence>
<dbReference type="Proteomes" id="UP000030710">
    <property type="component" value="Unassembled WGS sequence"/>
</dbReference>
<dbReference type="HOGENOM" id="CLU_2627449_0_0_2"/>
<dbReference type="RefSeq" id="WP_021054706.1">
    <property type="nucleotide sequence ID" value="NZ_KE356561.1"/>
</dbReference>
<feature type="non-terminal residue" evidence="1">
    <location>
        <position position="78"/>
    </location>
</feature>
<proteinExistence type="predicted"/>
<sequence>MNSEVDASILNSVNIKRFSQTVLENYGAEIDRSDNAKWQVRFPPELANQLDREDGTLVFDPADRELALVICLSTRNAC</sequence>
<evidence type="ECO:0000313" key="1">
    <source>
        <dbReference type="EMBL" id="ERG95226.1"/>
    </source>
</evidence>
<protein>
    <submittedName>
        <fullName evidence="1">Uncharacterized protein</fullName>
    </submittedName>
</protein>
<gene>
    <name evidence="1" type="ORF">J07HQW2_01675</name>
</gene>